<keyword evidence="1" id="KW-0808">Transferase</keyword>
<dbReference type="Pfam" id="PF12746">
    <property type="entry name" value="GNAT_acetyltran"/>
    <property type="match status" value="1"/>
</dbReference>
<name>A0A1R1B0N6_PAELA</name>
<dbReference type="EMBL" id="MRTF01000005">
    <property type="protein sequence ID" value="OME91972.1"/>
    <property type="molecule type" value="Genomic_DNA"/>
</dbReference>
<dbReference type="Gene3D" id="3.40.630.30">
    <property type="match status" value="1"/>
</dbReference>
<gene>
    <name evidence="1" type="ORF">BK123_15130</name>
</gene>
<dbReference type="STRING" id="1401.BK123_15130"/>
<protein>
    <submittedName>
        <fullName evidence="1">GNAT family N-acetyltransferase</fullName>
    </submittedName>
</protein>
<dbReference type="InterPro" id="IPR027365">
    <property type="entry name" value="GNAT_acetyltra_YdfB-like"/>
</dbReference>
<dbReference type="AlphaFoldDB" id="A0A1R1B0N6"/>
<dbReference type="NCBIfam" id="NF033472">
    <property type="entry name" value="AAC_2p_IIb"/>
    <property type="match status" value="1"/>
</dbReference>
<dbReference type="Proteomes" id="UP000187074">
    <property type="component" value="Unassembled WGS sequence"/>
</dbReference>
<dbReference type="RefSeq" id="WP_076323235.1">
    <property type="nucleotide sequence ID" value="NZ_MRTF01000005.1"/>
</dbReference>
<sequence>MNHWIDKEPTATALMELHVQAMFTHDRDMRIRTINEPWPGAEPAPRFFLGRTIDGSAICRFRHDVPERIAGQLKALVEDEPIVNEEVQTKPKHFAAYMNLLHTEHYTSGPCYRIPDKTTPAKQTVWITRENMNEYSLTGFEWLFTEIDYGQPCVALVHENRLVSVCRSVRITEGAHEAGLETLEEFRGRGYAAAVVAGWAIEVRKMGALPLYSTLWENNASRRVASKLALSYYGVNFTIR</sequence>
<organism evidence="1 2">
    <name type="scientific">Paenibacillus lautus</name>
    <name type="common">Bacillus lautus</name>
    <dbReference type="NCBI Taxonomy" id="1401"/>
    <lineage>
        <taxon>Bacteria</taxon>
        <taxon>Bacillati</taxon>
        <taxon>Bacillota</taxon>
        <taxon>Bacilli</taxon>
        <taxon>Bacillales</taxon>
        <taxon>Paenibacillaceae</taxon>
        <taxon>Paenibacillus</taxon>
    </lineage>
</organism>
<proteinExistence type="predicted"/>
<dbReference type="OrthoDB" id="8439474at2"/>
<reference evidence="1 2" key="1">
    <citation type="submission" date="2016-11" db="EMBL/GenBank/DDBJ databases">
        <title>Paenibacillus species isolates.</title>
        <authorList>
            <person name="Beno S.M."/>
        </authorList>
    </citation>
    <scope>NUCLEOTIDE SEQUENCE [LARGE SCALE GENOMIC DNA]</scope>
    <source>
        <strain evidence="1 2">FSL F4-0100</strain>
    </source>
</reference>
<dbReference type="GO" id="GO:0016740">
    <property type="term" value="F:transferase activity"/>
    <property type="evidence" value="ECO:0007669"/>
    <property type="project" value="UniProtKB-KW"/>
</dbReference>
<comment type="caution">
    <text evidence="1">The sequence shown here is derived from an EMBL/GenBank/DDBJ whole genome shotgun (WGS) entry which is preliminary data.</text>
</comment>
<evidence type="ECO:0000313" key="1">
    <source>
        <dbReference type="EMBL" id="OME91972.1"/>
    </source>
</evidence>
<dbReference type="SUPFAM" id="SSF55729">
    <property type="entry name" value="Acyl-CoA N-acyltransferases (Nat)"/>
    <property type="match status" value="1"/>
</dbReference>
<evidence type="ECO:0000313" key="2">
    <source>
        <dbReference type="Proteomes" id="UP000187074"/>
    </source>
</evidence>
<dbReference type="InterPro" id="IPR016181">
    <property type="entry name" value="Acyl_CoA_acyltransferase"/>
</dbReference>
<accession>A0A1R1B0N6</accession>